<evidence type="ECO:0000256" key="4">
    <source>
        <dbReference type="ARBA" id="ARBA00023242"/>
    </source>
</evidence>
<dbReference type="CDD" id="cd06926">
    <property type="entry name" value="RNAP_II_RPB11"/>
    <property type="match status" value="1"/>
</dbReference>
<comment type="subcellular location">
    <subcellularLocation>
        <location evidence="1">Nucleus</location>
    </subcellularLocation>
</comment>
<name>A0A2V0NSW7_9CHLO</name>
<dbReference type="InterPro" id="IPR037685">
    <property type="entry name" value="RBP11"/>
</dbReference>
<dbReference type="GO" id="GO:0003899">
    <property type="term" value="F:DNA-directed RNA polymerase activity"/>
    <property type="evidence" value="ECO:0007669"/>
    <property type="project" value="InterPro"/>
</dbReference>
<gene>
    <name evidence="7" type="ORF">Rsub_01348</name>
</gene>
<dbReference type="GO" id="GO:0005665">
    <property type="term" value="C:RNA polymerase II, core complex"/>
    <property type="evidence" value="ECO:0007669"/>
    <property type="project" value="InterPro"/>
</dbReference>
<dbReference type="FunCoup" id="A0A2V0NSW7">
    <property type="interactions" value="1812"/>
</dbReference>
<accession>A0A2V0NSW7</accession>
<dbReference type="InterPro" id="IPR036603">
    <property type="entry name" value="RBP11-like"/>
</dbReference>
<feature type="domain" description="DNA-directed RNA polymerase RBP11-like dimerisation" evidence="6">
    <location>
        <begin position="32"/>
        <end position="102"/>
    </location>
</feature>
<evidence type="ECO:0000313" key="8">
    <source>
        <dbReference type="Proteomes" id="UP000247498"/>
    </source>
</evidence>
<evidence type="ECO:0000256" key="3">
    <source>
        <dbReference type="ARBA" id="ARBA00023163"/>
    </source>
</evidence>
<sequence length="143" mass="15561">MNQPDRYERFVLPEHLKKLEFVPDTKLENAGTYTVEREDHTLGNLVRMQLHRDPAVLFSGYRIPHPLEPRMLIKVQTTGAGYPPQTAFLQALADLQAEVGELCTSMAAEIRRVEEEARAAAGAGTGGGFAGGGDAFGAGGMQY</sequence>
<proteinExistence type="inferred from homology"/>
<dbReference type="PROSITE" id="PS01154">
    <property type="entry name" value="RNA_POL_L_13KD"/>
    <property type="match status" value="1"/>
</dbReference>
<keyword evidence="4" id="KW-0539">Nucleus</keyword>
<dbReference type="STRING" id="307507.A0A2V0NSW7"/>
<dbReference type="PANTHER" id="PTHR13946">
    <property type="entry name" value="DNA-DIRECTED RNA POLYMERASE I,II,III"/>
    <property type="match status" value="1"/>
</dbReference>
<dbReference type="Proteomes" id="UP000247498">
    <property type="component" value="Unassembled WGS sequence"/>
</dbReference>
<dbReference type="InterPro" id="IPR009025">
    <property type="entry name" value="RBP11-like_dimer"/>
</dbReference>
<keyword evidence="3" id="KW-0804">Transcription</keyword>
<dbReference type="HAMAP" id="MF_00261">
    <property type="entry name" value="RNApol_arch_Rpo11"/>
    <property type="match status" value="1"/>
</dbReference>
<evidence type="ECO:0000259" key="6">
    <source>
        <dbReference type="Pfam" id="PF13656"/>
    </source>
</evidence>
<dbReference type="InterPro" id="IPR022905">
    <property type="entry name" value="Rpo11-like"/>
</dbReference>
<dbReference type="GO" id="GO:0006366">
    <property type="term" value="P:transcription by RNA polymerase II"/>
    <property type="evidence" value="ECO:0007669"/>
    <property type="project" value="InterPro"/>
</dbReference>
<evidence type="ECO:0000256" key="1">
    <source>
        <dbReference type="ARBA" id="ARBA00004123"/>
    </source>
</evidence>
<dbReference type="Gene3D" id="3.30.1360.10">
    <property type="entry name" value="RNA polymerase, RBP11-like subunit"/>
    <property type="match status" value="1"/>
</dbReference>
<keyword evidence="2 7" id="KW-0240">DNA-directed RNA polymerase</keyword>
<evidence type="ECO:0000256" key="5">
    <source>
        <dbReference type="ARBA" id="ARBA00025751"/>
    </source>
</evidence>
<dbReference type="InterPro" id="IPR008193">
    <property type="entry name" value="RNA_pol_Rpb11_13-16kDa_CS"/>
</dbReference>
<dbReference type="GO" id="GO:0003677">
    <property type="term" value="F:DNA binding"/>
    <property type="evidence" value="ECO:0007669"/>
    <property type="project" value="InterPro"/>
</dbReference>
<comment type="similarity">
    <text evidence="5">Belongs to the archaeal Rpo11/eukaryotic RPB11/RPC19 RNA polymerase subunit family.</text>
</comment>
<dbReference type="OrthoDB" id="10248581at2759"/>
<comment type="caution">
    <text evidence="7">The sequence shown here is derived from an EMBL/GenBank/DDBJ whole genome shotgun (WGS) entry which is preliminary data.</text>
</comment>
<evidence type="ECO:0000256" key="2">
    <source>
        <dbReference type="ARBA" id="ARBA00022478"/>
    </source>
</evidence>
<dbReference type="AlphaFoldDB" id="A0A2V0NSW7"/>
<dbReference type="SUPFAM" id="SSF55257">
    <property type="entry name" value="RBP11-like subunits of RNA polymerase"/>
    <property type="match status" value="1"/>
</dbReference>
<keyword evidence="8" id="KW-1185">Reference proteome</keyword>
<reference evidence="7 8" key="1">
    <citation type="journal article" date="2018" name="Sci. Rep.">
        <title>Raphidocelis subcapitata (=Pseudokirchneriella subcapitata) provides an insight into genome evolution and environmental adaptations in the Sphaeropleales.</title>
        <authorList>
            <person name="Suzuki S."/>
            <person name="Yamaguchi H."/>
            <person name="Nakajima N."/>
            <person name="Kawachi M."/>
        </authorList>
    </citation>
    <scope>NUCLEOTIDE SEQUENCE [LARGE SCALE GENOMIC DNA]</scope>
    <source>
        <strain evidence="7 8">NIES-35</strain>
    </source>
</reference>
<protein>
    <submittedName>
        <fullName evidence="7">DNA-directed RNA polymerase IV and V subunit 11</fullName>
    </submittedName>
</protein>
<dbReference type="GO" id="GO:0046983">
    <property type="term" value="F:protein dimerization activity"/>
    <property type="evidence" value="ECO:0007669"/>
    <property type="project" value="InterPro"/>
</dbReference>
<dbReference type="InParanoid" id="A0A2V0NSW7"/>
<evidence type="ECO:0000313" key="7">
    <source>
        <dbReference type="EMBL" id="GBF88633.1"/>
    </source>
</evidence>
<organism evidence="7 8">
    <name type="scientific">Raphidocelis subcapitata</name>
    <dbReference type="NCBI Taxonomy" id="307507"/>
    <lineage>
        <taxon>Eukaryota</taxon>
        <taxon>Viridiplantae</taxon>
        <taxon>Chlorophyta</taxon>
        <taxon>core chlorophytes</taxon>
        <taxon>Chlorophyceae</taxon>
        <taxon>CS clade</taxon>
        <taxon>Sphaeropleales</taxon>
        <taxon>Selenastraceae</taxon>
        <taxon>Raphidocelis</taxon>
    </lineage>
</organism>
<dbReference type="Pfam" id="PF13656">
    <property type="entry name" value="RNA_pol_L_2"/>
    <property type="match status" value="1"/>
</dbReference>
<dbReference type="PANTHER" id="PTHR13946:SF16">
    <property type="entry name" value="DNA-DIRECTED RNA POLYMERASE II SUBUNIT RPB11"/>
    <property type="match status" value="1"/>
</dbReference>
<dbReference type="EMBL" id="BDRX01000005">
    <property type="protein sequence ID" value="GBF88633.1"/>
    <property type="molecule type" value="Genomic_DNA"/>
</dbReference>